<dbReference type="InterPro" id="IPR052895">
    <property type="entry name" value="HetReg/Transcr_Mod"/>
</dbReference>
<dbReference type="Pfam" id="PF06985">
    <property type="entry name" value="HET"/>
    <property type="match status" value="1"/>
</dbReference>
<organism evidence="2 3">
    <name type="scientific">Monosporascus cannonballus</name>
    <dbReference type="NCBI Taxonomy" id="155416"/>
    <lineage>
        <taxon>Eukaryota</taxon>
        <taxon>Fungi</taxon>
        <taxon>Dikarya</taxon>
        <taxon>Ascomycota</taxon>
        <taxon>Pezizomycotina</taxon>
        <taxon>Sordariomycetes</taxon>
        <taxon>Xylariomycetidae</taxon>
        <taxon>Xylariales</taxon>
        <taxon>Xylariales incertae sedis</taxon>
        <taxon>Monosporascus</taxon>
    </lineage>
</organism>
<name>A0ABY0HHY7_9PEZI</name>
<dbReference type="PANTHER" id="PTHR24148">
    <property type="entry name" value="ANKYRIN REPEAT DOMAIN-CONTAINING PROTEIN 39 HOMOLOG-RELATED"/>
    <property type="match status" value="1"/>
</dbReference>
<evidence type="ECO:0000259" key="1">
    <source>
        <dbReference type="Pfam" id="PF06985"/>
    </source>
</evidence>
<dbReference type="Proteomes" id="UP000294003">
    <property type="component" value="Unassembled WGS sequence"/>
</dbReference>
<dbReference type="PANTHER" id="PTHR24148:SF64">
    <property type="entry name" value="HETEROKARYON INCOMPATIBILITY DOMAIN-CONTAINING PROTEIN"/>
    <property type="match status" value="1"/>
</dbReference>
<dbReference type="EMBL" id="QJNS01000014">
    <property type="protein sequence ID" value="RYO93875.1"/>
    <property type="molecule type" value="Genomic_DNA"/>
</dbReference>
<protein>
    <recommendedName>
        <fullName evidence="1">Heterokaryon incompatibility domain-containing protein</fullName>
    </recommendedName>
</protein>
<evidence type="ECO:0000313" key="3">
    <source>
        <dbReference type="Proteomes" id="UP000294003"/>
    </source>
</evidence>
<sequence>MRDIYSKASNTVVWLGGVSGTYKASCMLAALWQEYTHGTFESCSRLIRQYSEAHMEAGWMQLINLFANPWFCRVWVIQEVAMASSVEVLASGEHLSWEHLCAVAEMLLSKPLNMQLQSGNLLGVEEASLTGMFHGWAMQAFRRDVDSSRVDLLRLLDVAVHFRSTEAVDRVYALLGLLDPADDVHQWLEADYSKSAEQVYTLVAQYYIRDNPNTALSNAGMDHERNLPILPSWVPDWTALSIQRTRLQRFTKTSHSVQYNACADSPLEVEFRRASSDAGSTLYIRGHCFDTISHVGPTLTYLDHNRGLPRENDKELCTKILQQHMGARRLATVFAQDPYPIGRSVEEAFWHCLIGDTQLEHPAPAELGVYCRLWERSLMMVSSPDGAEAEREGLRDDTNAPPLMEQLKAEGLDEALRWALIWNSTRIMAGVGRAFAITRNGYMAMVPPGSVPGDAVCLLYGLRTPYVVRLHSVGEKGGDPMPEPETEGARLLGEAYVHGVMDGEAMNIYSNPQMFKIV</sequence>
<reference evidence="2 3" key="1">
    <citation type="submission" date="2018-06" db="EMBL/GenBank/DDBJ databases">
        <title>Complete Genomes of Monosporascus.</title>
        <authorList>
            <person name="Robinson A.J."/>
            <person name="Natvig D.O."/>
        </authorList>
    </citation>
    <scope>NUCLEOTIDE SEQUENCE [LARGE SCALE GENOMIC DNA]</scope>
    <source>
        <strain evidence="2 3">CBS 609.92</strain>
    </source>
</reference>
<evidence type="ECO:0000313" key="2">
    <source>
        <dbReference type="EMBL" id="RYO93875.1"/>
    </source>
</evidence>
<feature type="domain" description="Heterokaryon incompatibility" evidence="1">
    <location>
        <begin position="1"/>
        <end position="79"/>
    </location>
</feature>
<gene>
    <name evidence="2" type="ORF">DL762_000830</name>
</gene>
<keyword evidence="3" id="KW-1185">Reference proteome</keyword>
<dbReference type="Pfam" id="PF26639">
    <property type="entry name" value="Het-6_barrel"/>
    <property type="match status" value="1"/>
</dbReference>
<comment type="caution">
    <text evidence="2">The sequence shown here is derived from an EMBL/GenBank/DDBJ whole genome shotgun (WGS) entry which is preliminary data.</text>
</comment>
<proteinExistence type="predicted"/>
<dbReference type="InterPro" id="IPR010730">
    <property type="entry name" value="HET"/>
</dbReference>
<accession>A0ABY0HHY7</accession>